<dbReference type="PROSITE" id="PS50035">
    <property type="entry name" value="PLD"/>
    <property type="match status" value="1"/>
</dbReference>
<comment type="similarity">
    <text evidence="3 11">Belongs to the CDP-alcohol phosphatidyltransferase class-II family.</text>
</comment>
<keyword evidence="11" id="KW-0547">Nucleotide-binding</keyword>
<dbReference type="CDD" id="cd09135">
    <property type="entry name" value="PLDc_PGS1_euk_1"/>
    <property type="match status" value="1"/>
</dbReference>
<keyword evidence="11" id="KW-0496">Mitochondrion</keyword>
<dbReference type="CDD" id="cd09137">
    <property type="entry name" value="PLDc_PGS1_euk_2"/>
    <property type="match status" value="1"/>
</dbReference>
<feature type="domain" description="PLD phosphodiesterase" evidence="12">
    <location>
        <begin position="151"/>
        <end position="177"/>
    </location>
</feature>
<evidence type="ECO:0000256" key="11">
    <source>
        <dbReference type="RuleBase" id="RU365024"/>
    </source>
</evidence>
<keyword evidence="14" id="KW-1185">Reference proteome</keyword>
<evidence type="ECO:0000313" key="14">
    <source>
        <dbReference type="Proteomes" id="UP001154114"/>
    </source>
</evidence>
<evidence type="ECO:0000256" key="9">
    <source>
        <dbReference type="ARBA" id="ARBA00023264"/>
    </source>
</evidence>
<dbReference type="PANTHER" id="PTHR12586">
    <property type="entry name" value="CDP-DIACYLGLYCEROL--SERINE O-PHOSPHATIDYLTRANSFERASE"/>
    <property type="match status" value="1"/>
</dbReference>
<keyword evidence="11" id="KW-0067">ATP-binding</keyword>
<dbReference type="PANTHER" id="PTHR12586:SF1">
    <property type="entry name" value="CDP-DIACYLGLYCEROL--GLYCEROL-3-PHOSPHATE 3-PHOSPHATIDYLTRANSFERASE, MITOCHONDRIAL"/>
    <property type="match status" value="1"/>
</dbReference>
<comment type="pathway">
    <text evidence="2 11">Phospholipid metabolism; phosphatidylglycerol biosynthesis; phosphatidylglycerol from CDP-diacylglycerol: step 1/2.</text>
</comment>
<comment type="catalytic activity">
    <reaction evidence="10 11">
        <text>a CDP-1,2-diacyl-sn-glycerol + sn-glycerol 3-phosphate = a 1,2-diacyl-sn-glycero-3-phospho-(1'-sn-glycero-3'-phosphate) + CMP + H(+)</text>
        <dbReference type="Rhea" id="RHEA:12593"/>
        <dbReference type="ChEBI" id="CHEBI:15378"/>
        <dbReference type="ChEBI" id="CHEBI:57597"/>
        <dbReference type="ChEBI" id="CHEBI:58332"/>
        <dbReference type="ChEBI" id="CHEBI:60110"/>
        <dbReference type="ChEBI" id="CHEBI:60377"/>
        <dbReference type="EC" id="2.7.8.5"/>
    </reaction>
</comment>
<sequence length="469" mass="53672">MKMLLNGNIPIRFKATELSCFNWLYSVAPCFPVHASSVNIISDPKKFYDTLCDRFRNANRRISVASLYLGTGSMEKTLVDITSKNLEKHKDITFKVLLDHQRGTRGEKNSVTMLQEIINNYHNTKCSVNLYQTPRLHGTWSKALPARYNEIIGLQHMKIYIADDSVLLSGANCSNDYFDQRQDRYIEIMDADLANFYSELIDEVSNYSKSCGPNGVEDRKKYVSKELIIHEMRHRINEFITKWKEQQLANFSSLNDSNEDKKDTWIFPLIQMGEFGITQDEDVTSKLLASVPQGSHLQLATGYFNLTDHYAETLLKDCKANISLLMAHPNANGFLGASGPAGGIPHAYSLIARKFWQRVQDYKQTSRVEMLEYERPGWTFHAKGLWYYPPGSGLPWATIVGSANLGERSVKRDLEAQAAIFTVSDDLQNKLREESQLLHHYATECSMELQKRETPLWVRATVGLFRTYF</sequence>
<dbReference type="PIRSF" id="PIRSF000850">
    <property type="entry name" value="Phospholipase_D_PSS"/>
    <property type="match status" value="1"/>
</dbReference>
<evidence type="ECO:0000256" key="10">
    <source>
        <dbReference type="ARBA" id="ARBA00048586"/>
    </source>
</evidence>
<dbReference type="EMBL" id="LR824013">
    <property type="protein sequence ID" value="CAD0199418.1"/>
    <property type="molecule type" value="Genomic_DNA"/>
</dbReference>
<dbReference type="GO" id="GO:0032049">
    <property type="term" value="P:cardiolipin biosynthetic process"/>
    <property type="evidence" value="ECO:0007669"/>
    <property type="project" value="InterPro"/>
</dbReference>
<organism evidence="13 14">
    <name type="scientific">Chrysodeixis includens</name>
    <name type="common">Soybean looper</name>
    <name type="synonym">Pseudoplusia includens</name>
    <dbReference type="NCBI Taxonomy" id="689277"/>
    <lineage>
        <taxon>Eukaryota</taxon>
        <taxon>Metazoa</taxon>
        <taxon>Ecdysozoa</taxon>
        <taxon>Arthropoda</taxon>
        <taxon>Hexapoda</taxon>
        <taxon>Insecta</taxon>
        <taxon>Pterygota</taxon>
        <taxon>Neoptera</taxon>
        <taxon>Endopterygota</taxon>
        <taxon>Lepidoptera</taxon>
        <taxon>Glossata</taxon>
        <taxon>Ditrysia</taxon>
        <taxon>Noctuoidea</taxon>
        <taxon>Noctuidae</taxon>
        <taxon>Plusiinae</taxon>
        <taxon>Chrysodeixis</taxon>
    </lineage>
</organism>
<keyword evidence="8 11" id="KW-0594">Phospholipid biosynthesis</keyword>
<evidence type="ECO:0000256" key="6">
    <source>
        <dbReference type="ARBA" id="ARBA00022737"/>
    </source>
</evidence>
<evidence type="ECO:0000259" key="12">
    <source>
        <dbReference type="PROSITE" id="PS50035"/>
    </source>
</evidence>
<dbReference type="SUPFAM" id="SSF56024">
    <property type="entry name" value="Phospholipase D/nuclease"/>
    <property type="match status" value="1"/>
</dbReference>
<proteinExistence type="inferred from homology"/>
<reference evidence="13" key="1">
    <citation type="submission" date="2021-12" db="EMBL/GenBank/DDBJ databases">
        <authorList>
            <person name="King R."/>
        </authorList>
    </citation>
    <scope>NUCLEOTIDE SEQUENCE</scope>
</reference>
<dbReference type="InterPro" id="IPR001736">
    <property type="entry name" value="PLipase_D/transphosphatidylase"/>
</dbReference>
<protein>
    <recommendedName>
        <fullName evidence="11">CDP-diacylglycerol--glycerol-3-phosphate 3-phosphatidyltransferase</fullName>
        <ecNumber evidence="11">2.7.8.5</ecNumber>
    </recommendedName>
</protein>
<dbReference type="InterPro" id="IPR016270">
    <property type="entry name" value="PGS1"/>
</dbReference>
<evidence type="ECO:0000256" key="4">
    <source>
        <dbReference type="ARBA" id="ARBA00022516"/>
    </source>
</evidence>
<evidence type="ECO:0000256" key="8">
    <source>
        <dbReference type="ARBA" id="ARBA00023209"/>
    </source>
</evidence>
<evidence type="ECO:0000256" key="5">
    <source>
        <dbReference type="ARBA" id="ARBA00022679"/>
    </source>
</evidence>
<keyword evidence="7 11" id="KW-0443">Lipid metabolism</keyword>
<keyword evidence="5 11" id="KW-0808">Transferase</keyword>
<dbReference type="Proteomes" id="UP001154114">
    <property type="component" value="Chromosome 10"/>
</dbReference>
<evidence type="ECO:0000256" key="3">
    <source>
        <dbReference type="ARBA" id="ARBA00010682"/>
    </source>
</evidence>
<dbReference type="OrthoDB" id="10250191at2759"/>
<evidence type="ECO:0000313" key="13">
    <source>
        <dbReference type="EMBL" id="CAD0199418.1"/>
    </source>
</evidence>
<dbReference type="GO" id="GO:0005739">
    <property type="term" value="C:mitochondrion"/>
    <property type="evidence" value="ECO:0007669"/>
    <property type="project" value="UniProtKB-SubCell"/>
</dbReference>
<keyword evidence="6" id="KW-0677">Repeat</keyword>
<dbReference type="AlphaFoldDB" id="A0A9N8L1G2"/>
<evidence type="ECO:0000256" key="2">
    <source>
        <dbReference type="ARBA" id="ARBA00005042"/>
    </source>
</evidence>
<evidence type="ECO:0000256" key="7">
    <source>
        <dbReference type="ARBA" id="ARBA00023098"/>
    </source>
</evidence>
<evidence type="ECO:0000256" key="1">
    <source>
        <dbReference type="ARBA" id="ARBA00003537"/>
    </source>
</evidence>
<comment type="function">
    <text evidence="1 11">Functions in the biosynthesis of the anionic phospholipids phosphatidylglycerol and cardiolipin.</text>
</comment>
<dbReference type="EC" id="2.7.8.5" evidence="11"/>
<dbReference type="Gene3D" id="3.30.870.10">
    <property type="entry name" value="Endonuclease Chain A"/>
    <property type="match status" value="2"/>
</dbReference>
<accession>A0A9N8L1G2</accession>
<keyword evidence="4 11" id="KW-0444">Lipid biosynthesis</keyword>
<comment type="subcellular location">
    <subcellularLocation>
        <location evidence="11">Mitochondrion</location>
    </subcellularLocation>
</comment>
<name>A0A9N8L1G2_CHRIL</name>
<dbReference type="GO" id="GO:0008444">
    <property type="term" value="F:CDP-diacylglycerol-glycerol-3-phosphate 3-phosphatidyltransferase activity"/>
    <property type="evidence" value="ECO:0007669"/>
    <property type="project" value="UniProtKB-EC"/>
</dbReference>
<dbReference type="GO" id="GO:0005524">
    <property type="term" value="F:ATP binding"/>
    <property type="evidence" value="ECO:0007669"/>
    <property type="project" value="UniProtKB-KW"/>
</dbReference>
<gene>
    <name evidence="13" type="ORF">CINC_LOCUS1113</name>
</gene>
<keyword evidence="9 11" id="KW-1208">Phospholipid metabolism</keyword>